<evidence type="ECO:0000256" key="10">
    <source>
        <dbReference type="ARBA" id="ARBA00047781"/>
    </source>
</evidence>
<comment type="similarity">
    <text evidence="2 11">Belongs to the CTP synthase family.</text>
</comment>
<dbReference type="GO" id="GO:0042802">
    <property type="term" value="F:identical protein binding"/>
    <property type="evidence" value="ECO:0007669"/>
    <property type="project" value="TreeGrafter"/>
</dbReference>
<comment type="catalytic activity">
    <reaction evidence="10 11">
        <text>UTP + L-glutamine + ATP + H2O = CTP + L-glutamate + ADP + phosphate + 2 H(+)</text>
        <dbReference type="Rhea" id="RHEA:26426"/>
        <dbReference type="ChEBI" id="CHEBI:15377"/>
        <dbReference type="ChEBI" id="CHEBI:15378"/>
        <dbReference type="ChEBI" id="CHEBI:29985"/>
        <dbReference type="ChEBI" id="CHEBI:30616"/>
        <dbReference type="ChEBI" id="CHEBI:37563"/>
        <dbReference type="ChEBI" id="CHEBI:43474"/>
        <dbReference type="ChEBI" id="CHEBI:46398"/>
        <dbReference type="ChEBI" id="CHEBI:58359"/>
        <dbReference type="ChEBI" id="CHEBI:456216"/>
        <dbReference type="EC" id="6.3.4.2"/>
    </reaction>
</comment>
<dbReference type="PANTHER" id="PTHR11550:SF0">
    <property type="entry name" value="CTP SYNTHASE-RELATED"/>
    <property type="match status" value="1"/>
</dbReference>
<dbReference type="Gene3D" id="3.40.50.300">
    <property type="entry name" value="P-loop containing nucleotide triphosphate hydrolases"/>
    <property type="match status" value="1"/>
</dbReference>
<evidence type="ECO:0000256" key="1">
    <source>
        <dbReference type="ARBA" id="ARBA00005171"/>
    </source>
</evidence>
<name>A0A9E4ZE53_9EURY</name>
<dbReference type="GO" id="GO:0044210">
    <property type="term" value="P:'de novo' CTP biosynthetic process"/>
    <property type="evidence" value="ECO:0007669"/>
    <property type="project" value="UniProtKB-UniRule"/>
</dbReference>
<comment type="pathway">
    <text evidence="1 11">Pyrimidine metabolism; CTP biosynthesis via de novo pathway; CTP from UDP: step 2/2.</text>
</comment>
<dbReference type="SUPFAM" id="SSF52317">
    <property type="entry name" value="Class I glutamine amidotransferase-like"/>
    <property type="match status" value="1"/>
</dbReference>
<dbReference type="GO" id="GO:0097268">
    <property type="term" value="C:cytoophidium"/>
    <property type="evidence" value="ECO:0007669"/>
    <property type="project" value="UniProtKB-ARBA"/>
</dbReference>
<comment type="subunit">
    <text evidence="11">Homotetramer.</text>
</comment>
<feature type="domain" description="CTP synthase N-terminal" evidence="13">
    <location>
        <begin position="2"/>
        <end position="264"/>
    </location>
</feature>
<evidence type="ECO:0000259" key="12">
    <source>
        <dbReference type="Pfam" id="PF00117"/>
    </source>
</evidence>
<feature type="binding site" evidence="11">
    <location>
        <position position="140"/>
    </location>
    <ligand>
        <name>Mg(2+)</name>
        <dbReference type="ChEBI" id="CHEBI:18420"/>
    </ligand>
</feature>
<dbReference type="GO" id="GO:0019856">
    <property type="term" value="P:pyrimidine nucleobase biosynthetic process"/>
    <property type="evidence" value="ECO:0007669"/>
    <property type="project" value="TreeGrafter"/>
</dbReference>
<evidence type="ECO:0000256" key="11">
    <source>
        <dbReference type="HAMAP-Rule" id="MF_01227"/>
    </source>
</evidence>
<dbReference type="InterPro" id="IPR017456">
    <property type="entry name" value="CTP_synthase_N"/>
</dbReference>
<dbReference type="EMBL" id="JAGSOI010000011">
    <property type="protein sequence ID" value="MCM1986223.1"/>
    <property type="molecule type" value="Genomic_DNA"/>
</dbReference>
<comment type="catalytic activity">
    <reaction evidence="11">
        <text>UTP + NH4(+) + ATP = CTP + ADP + phosphate + 2 H(+)</text>
        <dbReference type="Rhea" id="RHEA:16597"/>
        <dbReference type="ChEBI" id="CHEBI:15378"/>
        <dbReference type="ChEBI" id="CHEBI:28938"/>
        <dbReference type="ChEBI" id="CHEBI:30616"/>
        <dbReference type="ChEBI" id="CHEBI:37563"/>
        <dbReference type="ChEBI" id="CHEBI:43474"/>
        <dbReference type="ChEBI" id="CHEBI:46398"/>
        <dbReference type="ChEBI" id="CHEBI:456216"/>
    </reaction>
</comment>
<dbReference type="InterPro" id="IPR004468">
    <property type="entry name" value="CTP_synthase"/>
</dbReference>
<dbReference type="GO" id="GO:0003883">
    <property type="term" value="F:CTP synthase activity"/>
    <property type="evidence" value="ECO:0007669"/>
    <property type="project" value="UniProtKB-UniRule"/>
</dbReference>
<comment type="caution">
    <text evidence="11">Lacks conserved residue(s) required for the propagation of feature annotation.</text>
</comment>
<feature type="active site" description="Nucleophile; for glutamine hydrolysis" evidence="11">
    <location>
        <position position="381"/>
    </location>
</feature>
<accession>A0A9E4ZE53</accession>
<dbReference type="FunFam" id="3.40.50.300:FF:000009">
    <property type="entry name" value="CTP synthase"/>
    <property type="match status" value="1"/>
</dbReference>
<evidence type="ECO:0000256" key="9">
    <source>
        <dbReference type="ARBA" id="ARBA00022975"/>
    </source>
</evidence>
<evidence type="ECO:0000313" key="14">
    <source>
        <dbReference type="EMBL" id="MCM1986223.1"/>
    </source>
</evidence>
<comment type="caution">
    <text evidence="14">The sequence shown here is derived from an EMBL/GenBank/DDBJ whole genome shotgun (WGS) entry which is preliminary data.</text>
</comment>
<keyword evidence="15" id="KW-1185">Reference proteome</keyword>
<comment type="miscellaneous">
    <text evidence="11">CTPSs have evolved a hybrid strategy for distinguishing between UTP and CTP. The overlapping regions of the product feedback inhibitory and substrate sites recognize a common feature in both compounds, the triphosphate moiety. To differentiate isosteric substrate and product pyrimidine rings, an additional pocket far from the expected kinase/ligase catalytic site, specifically recognizes the cytosine and ribose portions of the product inhibitor.</text>
</comment>
<feature type="binding site" evidence="11">
    <location>
        <position position="12"/>
    </location>
    <ligand>
        <name>CTP</name>
        <dbReference type="ChEBI" id="CHEBI:37563"/>
        <note>allosteric inhibitor</note>
    </ligand>
</feature>
<dbReference type="Pfam" id="PF00117">
    <property type="entry name" value="GATase"/>
    <property type="match status" value="1"/>
</dbReference>
<dbReference type="PROSITE" id="PS51273">
    <property type="entry name" value="GATASE_TYPE_1"/>
    <property type="match status" value="1"/>
</dbReference>
<feature type="binding site" evidence="11">
    <location>
        <position position="53"/>
    </location>
    <ligand>
        <name>L-glutamine</name>
        <dbReference type="ChEBI" id="CHEBI:58359"/>
    </ligand>
</feature>
<keyword evidence="8 11" id="KW-0315">Glutamine amidotransferase</keyword>
<feature type="binding site" evidence="11">
    <location>
        <position position="70"/>
    </location>
    <ligand>
        <name>ATP</name>
        <dbReference type="ChEBI" id="CHEBI:30616"/>
    </ligand>
</feature>
<keyword evidence="3 11" id="KW-0436">Ligase</keyword>
<evidence type="ECO:0000256" key="3">
    <source>
        <dbReference type="ARBA" id="ARBA00022598"/>
    </source>
</evidence>
<keyword evidence="4 11" id="KW-0479">Metal-binding</keyword>
<evidence type="ECO:0000256" key="7">
    <source>
        <dbReference type="ARBA" id="ARBA00022842"/>
    </source>
</evidence>
<dbReference type="InterPro" id="IPR029062">
    <property type="entry name" value="Class_I_gatase-like"/>
</dbReference>
<comment type="activity regulation">
    <text evidence="11">Allosterically activated by GTP, when glutamine is the substrate; GTP has no effect on the reaction when ammonia is the substrate. The allosteric effector GTP functions by stabilizing the protein conformation that binds the tetrahedral intermediate(s) formed during glutamine hydrolysis. Inhibited by the product CTP, via allosteric rather than competitive inhibition.</text>
</comment>
<keyword evidence="5 11" id="KW-0547">Nucleotide-binding</keyword>
<evidence type="ECO:0000256" key="4">
    <source>
        <dbReference type="ARBA" id="ARBA00022723"/>
    </source>
</evidence>
<organism evidence="14 15">
    <name type="scientific">Methanococcoides seepicolus</name>
    <dbReference type="NCBI Taxonomy" id="2828780"/>
    <lineage>
        <taxon>Archaea</taxon>
        <taxon>Methanobacteriati</taxon>
        <taxon>Methanobacteriota</taxon>
        <taxon>Stenosarchaea group</taxon>
        <taxon>Methanomicrobia</taxon>
        <taxon>Methanosarcinales</taxon>
        <taxon>Methanosarcinaceae</taxon>
        <taxon>Methanococcoides</taxon>
    </lineage>
</organism>
<dbReference type="FunFam" id="3.40.50.880:FF:000002">
    <property type="entry name" value="CTP synthase"/>
    <property type="match status" value="1"/>
</dbReference>
<dbReference type="NCBIfam" id="NF003792">
    <property type="entry name" value="PRK05380.1"/>
    <property type="match status" value="1"/>
</dbReference>
<feature type="binding site" evidence="11">
    <location>
        <position position="12"/>
    </location>
    <ligand>
        <name>UTP</name>
        <dbReference type="ChEBI" id="CHEBI:46398"/>
    </ligand>
</feature>
<dbReference type="Gene3D" id="3.40.50.880">
    <property type="match status" value="1"/>
</dbReference>
<comment type="catalytic activity">
    <reaction evidence="11">
        <text>L-glutamine + H2O = L-glutamate + NH4(+)</text>
        <dbReference type="Rhea" id="RHEA:15889"/>
        <dbReference type="ChEBI" id="CHEBI:15377"/>
        <dbReference type="ChEBI" id="CHEBI:28938"/>
        <dbReference type="ChEBI" id="CHEBI:29985"/>
        <dbReference type="ChEBI" id="CHEBI:58359"/>
    </reaction>
</comment>
<protein>
    <recommendedName>
        <fullName evidence="11">CTP synthase</fullName>
        <ecNumber evidence="11">6.3.4.2</ecNumber>
    </recommendedName>
    <alternativeName>
        <fullName evidence="11">Cytidine 5'-triphosphate synthase</fullName>
    </alternativeName>
    <alternativeName>
        <fullName evidence="11">Cytidine triphosphate synthetase</fullName>
        <shortName evidence="11">CTP synthetase</shortName>
        <shortName evidence="11">CTPS</shortName>
    </alternativeName>
    <alternativeName>
        <fullName evidence="11">UTP--ammonia ligase</fullName>
    </alternativeName>
</protein>
<evidence type="ECO:0000256" key="8">
    <source>
        <dbReference type="ARBA" id="ARBA00022962"/>
    </source>
</evidence>
<feature type="binding site" evidence="11">
    <location>
        <position position="70"/>
    </location>
    <ligand>
        <name>Mg(2+)</name>
        <dbReference type="ChEBI" id="CHEBI:18420"/>
    </ligand>
</feature>
<feature type="binding site" evidence="11">
    <location>
        <begin position="13"/>
        <end position="18"/>
    </location>
    <ligand>
        <name>ATP</name>
        <dbReference type="ChEBI" id="CHEBI:30616"/>
    </ligand>
</feature>
<feature type="domain" description="Glutamine amidotransferase" evidence="12">
    <location>
        <begin position="301"/>
        <end position="524"/>
    </location>
</feature>
<dbReference type="GO" id="GO:0046872">
    <property type="term" value="F:metal ion binding"/>
    <property type="evidence" value="ECO:0007669"/>
    <property type="project" value="UniProtKB-KW"/>
</dbReference>
<evidence type="ECO:0000256" key="6">
    <source>
        <dbReference type="ARBA" id="ARBA00022840"/>
    </source>
</evidence>
<feature type="binding site" evidence="11">
    <location>
        <begin position="186"/>
        <end position="191"/>
    </location>
    <ligand>
        <name>UTP</name>
        <dbReference type="ChEBI" id="CHEBI:46398"/>
    </ligand>
</feature>
<feature type="binding site" evidence="11">
    <location>
        <position position="462"/>
    </location>
    <ligand>
        <name>L-glutamine</name>
        <dbReference type="ChEBI" id="CHEBI:58359"/>
    </ligand>
</feature>
<reference evidence="14" key="1">
    <citation type="journal article" date="2021" name="mSystems">
        <title>Bacteria and Archaea Synergistically Convert Glycine Betaine to Biogenic Methane in the Formosa Cold Seep of the South China Sea.</title>
        <authorList>
            <person name="Li L."/>
            <person name="Zhang W."/>
            <person name="Zhang S."/>
            <person name="Song L."/>
            <person name="Sun Q."/>
            <person name="Zhang H."/>
            <person name="Xiang H."/>
            <person name="Dong X."/>
        </authorList>
    </citation>
    <scope>NUCLEOTIDE SEQUENCE</scope>
    <source>
        <strain evidence="14">LLY</strain>
    </source>
</reference>
<comment type="function">
    <text evidence="11">Catalyzes the ATP-dependent amination of UTP to CTP with either L-glutamine or ammonia as the source of nitrogen. Regulates intracellular CTP levels through interactions with the four ribonucleotide triphosphates.</text>
</comment>
<sequence>MKYIIVTGGVMSGLGKGITTASVGRNLKNKGYKVTAIKIDPYINIDAGTMSPYQHGEVYVLKDGGEVDLDLGNYERFLDTELTRDHNLTTGKIYQTVIDKERKGEYLGKTVQIIPHITNEIKGRIRRIAAKSGADVCLIEVGGTVGDIESMPFLEAVRQMYREEAPENIAFLHVTLVPIDSQGDQKTKPTQHSVKELRELGLTPHVIVARCKKALTESTRSKIALFCDVPVEAVISAHDSADIYEVPLQLENEGLSNFLLKKLLLESKLEVEDTSWKEMVVRMNNCTGKVNVAIVGKYTHLEDSYISIVESLKHGAIETGCNFDITWFDAEAFDDDSNEVEKLSGFDGILVPGGFGERGTEGKMLAIRYARENNIPYLGLCLGMQLAVIEFARNVAGLEGANSSEFDENTPYPVIDLLPEQEDVVDMGATMRLGDYEATLKEGSLAESIYGESVITERHRHRYEVNPNYVDRIEESGMIFSGKNKNRMEIAEVPSNDFYFASQFHPEFKSRPGRPSPPFKAFMDAMLKKSKDKKDQ</sequence>
<feature type="binding site" evidence="11">
    <location>
        <position position="405"/>
    </location>
    <ligand>
        <name>L-glutamine</name>
        <dbReference type="ChEBI" id="CHEBI:58359"/>
    </ligand>
</feature>
<dbReference type="HAMAP" id="MF_01227">
    <property type="entry name" value="PyrG"/>
    <property type="match status" value="1"/>
</dbReference>
<dbReference type="CDD" id="cd03113">
    <property type="entry name" value="CTPS_N"/>
    <property type="match status" value="1"/>
</dbReference>
<feature type="binding site" evidence="11">
    <location>
        <position position="354"/>
    </location>
    <ligand>
        <name>L-glutamine</name>
        <dbReference type="ChEBI" id="CHEBI:58359"/>
    </ligand>
</feature>
<evidence type="ECO:0000313" key="15">
    <source>
        <dbReference type="Proteomes" id="UP001056766"/>
    </source>
</evidence>
<keyword evidence="9 11" id="KW-0665">Pyrimidine biosynthesis</keyword>
<feature type="binding site" evidence="11">
    <location>
        <begin position="382"/>
        <end position="385"/>
    </location>
    <ligand>
        <name>L-glutamine</name>
        <dbReference type="ChEBI" id="CHEBI:58359"/>
    </ligand>
</feature>
<dbReference type="NCBIfam" id="TIGR00337">
    <property type="entry name" value="PyrG"/>
    <property type="match status" value="1"/>
</dbReference>
<dbReference type="GO" id="GO:0005524">
    <property type="term" value="F:ATP binding"/>
    <property type="evidence" value="ECO:0007669"/>
    <property type="project" value="UniProtKB-KW"/>
</dbReference>
<feature type="binding site" evidence="11">
    <location>
        <begin position="186"/>
        <end position="191"/>
    </location>
    <ligand>
        <name>CTP</name>
        <dbReference type="ChEBI" id="CHEBI:37563"/>
        <note>allosteric inhibitor</note>
    </ligand>
</feature>
<gene>
    <name evidence="11 14" type="primary">pyrG</name>
    <name evidence="14" type="ORF">KDK67_04250</name>
</gene>
<dbReference type="InterPro" id="IPR027417">
    <property type="entry name" value="P-loop_NTPase"/>
</dbReference>
<feature type="region of interest" description="Amidoligase domain" evidence="11">
    <location>
        <begin position="1"/>
        <end position="265"/>
    </location>
</feature>
<feature type="binding site" evidence="11">
    <location>
        <begin position="147"/>
        <end position="149"/>
    </location>
    <ligand>
        <name>CTP</name>
        <dbReference type="ChEBI" id="CHEBI:37563"/>
        <note>allosteric inhibitor</note>
    </ligand>
</feature>
<reference evidence="14" key="2">
    <citation type="submission" date="2021-04" db="EMBL/GenBank/DDBJ databases">
        <authorList>
            <person name="Dong X."/>
        </authorList>
    </citation>
    <scope>NUCLEOTIDE SEQUENCE</scope>
    <source>
        <strain evidence="14">LLY</strain>
    </source>
</reference>
<dbReference type="InterPro" id="IPR033828">
    <property type="entry name" value="GATase1_CTP_Synthase"/>
</dbReference>
<evidence type="ECO:0000259" key="13">
    <source>
        <dbReference type="Pfam" id="PF06418"/>
    </source>
</evidence>
<feature type="binding site" evidence="11">
    <location>
        <position position="222"/>
    </location>
    <ligand>
        <name>CTP</name>
        <dbReference type="ChEBI" id="CHEBI:37563"/>
        <note>allosteric inhibitor</note>
    </ligand>
</feature>
<feature type="binding site" evidence="11">
    <location>
        <position position="222"/>
    </location>
    <ligand>
        <name>UTP</name>
        <dbReference type="ChEBI" id="CHEBI:46398"/>
    </ligand>
</feature>
<dbReference type="Pfam" id="PF06418">
    <property type="entry name" value="CTP_synth_N"/>
    <property type="match status" value="1"/>
</dbReference>
<dbReference type="InterPro" id="IPR017926">
    <property type="entry name" value="GATASE"/>
</dbReference>
<evidence type="ECO:0000256" key="2">
    <source>
        <dbReference type="ARBA" id="ARBA00007533"/>
    </source>
</evidence>
<dbReference type="Proteomes" id="UP001056766">
    <property type="component" value="Unassembled WGS sequence"/>
</dbReference>
<feature type="active site" evidence="11">
    <location>
        <position position="507"/>
    </location>
</feature>
<dbReference type="CDD" id="cd01746">
    <property type="entry name" value="GATase1_CTP_Synthase"/>
    <property type="match status" value="1"/>
</dbReference>
<evidence type="ECO:0000256" key="5">
    <source>
        <dbReference type="ARBA" id="ARBA00022741"/>
    </source>
</evidence>
<dbReference type="RefSeq" id="WP_250867590.1">
    <property type="nucleotide sequence ID" value="NZ_JAGSOI010000011.1"/>
</dbReference>
<keyword evidence="6 11" id="KW-0067">ATP-binding</keyword>
<dbReference type="SUPFAM" id="SSF52540">
    <property type="entry name" value="P-loop containing nucleoside triphosphate hydrolases"/>
    <property type="match status" value="1"/>
</dbReference>
<proteinExistence type="inferred from homology"/>
<feature type="active site" evidence="11">
    <location>
        <position position="505"/>
    </location>
</feature>
<dbReference type="AlphaFoldDB" id="A0A9E4ZE53"/>
<dbReference type="PANTHER" id="PTHR11550">
    <property type="entry name" value="CTP SYNTHASE"/>
    <property type="match status" value="1"/>
</dbReference>
<dbReference type="EC" id="6.3.4.2" evidence="11"/>
<keyword evidence="7 11" id="KW-0460">Magnesium</keyword>